<dbReference type="EMBL" id="AMFJ01000122">
    <property type="protein sequence ID" value="EKE29678.1"/>
    <property type="molecule type" value="Genomic_DNA"/>
</dbReference>
<dbReference type="Gene3D" id="3.40.50.300">
    <property type="entry name" value="P-loop containing nucleotide triphosphate hydrolases"/>
    <property type="match status" value="1"/>
</dbReference>
<dbReference type="Pfam" id="PF13671">
    <property type="entry name" value="AAA_33"/>
    <property type="match status" value="1"/>
</dbReference>
<protein>
    <submittedName>
        <fullName evidence="1">Uncharacterized protein</fullName>
    </submittedName>
</protein>
<name>K2G3B3_9BACT</name>
<organism evidence="1">
    <name type="scientific">uncultured bacterium</name>
    <name type="common">gcode 4</name>
    <dbReference type="NCBI Taxonomy" id="1234023"/>
    <lineage>
        <taxon>Bacteria</taxon>
        <taxon>environmental samples</taxon>
    </lineage>
</organism>
<gene>
    <name evidence="1" type="ORF">ACD_2C00122G0005</name>
</gene>
<evidence type="ECO:0000313" key="1">
    <source>
        <dbReference type="EMBL" id="EKE29678.1"/>
    </source>
</evidence>
<proteinExistence type="predicted"/>
<dbReference type="SUPFAM" id="SSF52540">
    <property type="entry name" value="P-loop containing nucleoside triphosphate hydrolases"/>
    <property type="match status" value="1"/>
</dbReference>
<sequence>MKKSIIHIHWTSCSGKSTLFEEVRKNNPGIFTVSSDYLKWQLDGYNSAAHKDLIEEFVFSALETACKNGLMIILDSYMRTGEIYERFMDISNRYWYVFHDYLITAPRDILIGRFRDRIESVKVSGRTTSVMDEMIFIKNMEKKFYVPEGIKVFDTSAMNIQEIYAHIEADILLF</sequence>
<dbReference type="InterPro" id="IPR027417">
    <property type="entry name" value="P-loop_NTPase"/>
</dbReference>
<reference evidence="1" key="1">
    <citation type="journal article" date="2012" name="Science">
        <title>Fermentation, hydrogen, and sulfur metabolism in multiple uncultivated bacterial phyla.</title>
        <authorList>
            <person name="Wrighton K.C."/>
            <person name="Thomas B.C."/>
            <person name="Sharon I."/>
            <person name="Miller C.S."/>
            <person name="Castelle C.J."/>
            <person name="VerBerkmoes N.C."/>
            <person name="Wilkins M.J."/>
            <person name="Hettich R.L."/>
            <person name="Lipton M.S."/>
            <person name="Williams K.H."/>
            <person name="Long P.E."/>
            <person name="Banfield J.F."/>
        </authorList>
    </citation>
    <scope>NUCLEOTIDE SEQUENCE [LARGE SCALE GENOMIC DNA]</scope>
</reference>
<comment type="caution">
    <text evidence="1">The sequence shown here is derived from an EMBL/GenBank/DDBJ whole genome shotgun (WGS) entry which is preliminary data.</text>
</comment>
<accession>K2G3B3</accession>
<dbReference type="AlphaFoldDB" id="K2G3B3"/>